<dbReference type="GeneID" id="41982119"/>
<evidence type="ECO:0000313" key="1">
    <source>
        <dbReference type="EMBL" id="TVY28573.1"/>
    </source>
</evidence>
<dbReference type="InterPro" id="IPR025638">
    <property type="entry name" value="DUF4336"/>
</dbReference>
<evidence type="ECO:0000313" key="2">
    <source>
        <dbReference type="Proteomes" id="UP000431533"/>
    </source>
</evidence>
<protein>
    <submittedName>
        <fullName evidence="1">Uncharacterized protein</fullName>
    </submittedName>
</protein>
<dbReference type="SUPFAM" id="SSF56281">
    <property type="entry name" value="Metallo-hydrolase/oxidoreductase"/>
    <property type="match status" value="1"/>
</dbReference>
<dbReference type="OrthoDB" id="421671at2759"/>
<dbReference type="InterPro" id="IPR036866">
    <property type="entry name" value="RibonucZ/Hydroxyglut_hydro"/>
</dbReference>
<organism evidence="1 2">
    <name type="scientific">Lachnellula hyalina</name>
    <dbReference type="NCBI Taxonomy" id="1316788"/>
    <lineage>
        <taxon>Eukaryota</taxon>
        <taxon>Fungi</taxon>
        <taxon>Dikarya</taxon>
        <taxon>Ascomycota</taxon>
        <taxon>Pezizomycotina</taxon>
        <taxon>Leotiomycetes</taxon>
        <taxon>Helotiales</taxon>
        <taxon>Lachnaceae</taxon>
        <taxon>Lachnellula</taxon>
    </lineage>
</organism>
<accession>A0A8H8R4V4</accession>
<dbReference type="RefSeq" id="XP_031007361.1">
    <property type="nucleotide sequence ID" value="XM_031146899.1"/>
</dbReference>
<proteinExistence type="predicted"/>
<dbReference type="EMBL" id="QGMH01000029">
    <property type="protein sequence ID" value="TVY28573.1"/>
    <property type="molecule type" value="Genomic_DNA"/>
</dbReference>
<dbReference type="Proteomes" id="UP000431533">
    <property type="component" value="Unassembled WGS sequence"/>
</dbReference>
<sequence>MTSKLIPQHPDDVMVIRDLVPGITTLSVPFLRFGHIKFGGRATIVKMQSGSLAVFSPVALTPTVKAKLESLGNNVAYITAPDLEHHIFLSAWASAFPSAHIIAPEGLAEKRAKLNQTDKEVTIVPINTVFTAKDKAAIKVSDEFDAEFQYEFVDAHPNKELVFCHKPSRTLIEADLLFNLPATEQYSRTGENPATGLATRCFAGIQNTKGQAIWQKRMLWYVFSKADRPGFNDSVRRINSWGFENLVPCHGDSIVGDGEGGFREGYAVAFGGVEEVRMNGNEGGVLIADLVVLLQRRRA</sequence>
<reference evidence="1 2" key="1">
    <citation type="submission" date="2018-05" db="EMBL/GenBank/DDBJ databases">
        <title>Genome sequencing and assembly of the regulated plant pathogen Lachnellula willkommii and related sister species for the development of diagnostic species identification markers.</title>
        <authorList>
            <person name="Giroux E."/>
            <person name="Bilodeau G."/>
        </authorList>
    </citation>
    <scope>NUCLEOTIDE SEQUENCE [LARGE SCALE GENOMIC DNA]</scope>
    <source>
        <strain evidence="1 2">CBS 185.66</strain>
    </source>
</reference>
<dbReference type="Pfam" id="PF14234">
    <property type="entry name" value="DUF4336"/>
    <property type="match status" value="1"/>
</dbReference>
<name>A0A8H8R4V4_9HELO</name>
<dbReference type="PANTHER" id="PTHR33835">
    <property type="entry name" value="YALI0C07656P"/>
    <property type="match status" value="1"/>
</dbReference>
<dbReference type="AlphaFoldDB" id="A0A8H8R4V4"/>
<keyword evidence="2" id="KW-1185">Reference proteome</keyword>
<comment type="caution">
    <text evidence="1">The sequence shown here is derived from an EMBL/GenBank/DDBJ whole genome shotgun (WGS) entry which is preliminary data.</text>
</comment>
<dbReference type="PANTHER" id="PTHR33835:SF1">
    <property type="entry name" value="METALLO-BETA-LACTAMASE DOMAIN-CONTAINING PROTEIN"/>
    <property type="match status" value="1"/>
</dbReference>
<gene>
    <name evidence="1" type="ORF">LHYA1_G001921</name>
</gene>